<dbReference type="GO" id="GO:0004856">
    <property type="term" value="F:D-xylulokinase activity"/>
    <property type="evidence" value="ECO:0007669"/>
    <property type="project" value="UniProtKB-UniRule"/>
</dbReference>
<dbReference type="OMA" id="NSCALGG"/>
<name>A0A0L0HHS1_SPIPD</name>
<comment type="similarity">
    <text evidence="1 6">Belongs to the FGGY kinase family.</text>
</comment>
<keyword evidence="10" id="KW-1185">Reference proteome</keyword>
<dbReference type="GO" id="GO:0042732">
    <property type="term" value="P:D-xylose metabolic process"/>
    <property type="evidence" value="ECO:0007669"/>
    <property type="project" value="UniProtKB-UniRule"/>
</dbReference>
<dbReference type="Pfam" id="PF02782">
    <property type="entry name" value="FGGY_C"/>
    <property type="match status" value="1"/>
</dbReference>
<evidence type="ECO:0000256" key="1">
    <source>
        <dbReference type="ARBA" id="ARBA00009156"/>
    </source>
</evidence>
<dbReference type="InterPro" id="IPR000577">
    <property type="entry name" value="Carb_kinase_FGGY"/>
</dbReference>
<comment type="catalytic activity">
    <reaction evidence="5 6">
        <text>D-xylulose + ATP = D-xylulose 5-phosphate + ADP + H(+)</text>
        <dbReference type="Rhea" id="RHEA:10964"/>
        <dbReference type="ChEBI" id="CHEBI:15378"/>
        <dbReference type="ChEBI" id="CHEBI:17140"/>
        <dbReference type="ChEBI" id="CHEBI:30616"/>
        <dbReference type="ChEBI" id="CHEBI:57737"/>
        <dbReference type="ChEBI" id="CHEBI:456216"/>
        <dbReference type="EC" id="2.7.1.17"/>
    </reaction>
</comment>
<dbReference type="PANTHER" id="PTHR10196:SF57">
    <property type="entry name" value="XYLULOSE KINASE"/>
    <property type="match status" value="1"/>
</dbReference>
<dbReference type="PIRSF" id="PIRSF000538">
    <property type="entry name" value="GlpK"/>
    <property type="match status" value="1"/>
</dbReference>
<dbReference type="InterPro" id="IPR042024">
    <property type="entry name" value="D-XK_euk"/>
</dbReference>
<feature type="domain" description="Carbohydrate kinase FGGY N-terminal" evidence="7">
    <location>
        <begin position="143"/>
        <end position="288"/>
    </location>
</feature>
<evidence type="ECO:0000259" key="7">
    <source>
        <dbReference type="Pfam" id="PF00370"/>
    </source>
</evidence>
<keyword evidence="4 6" id="KW-0418">Kinase</keyword>
<dbReference type="AlphaFoldDB" id="A0A0L0HHS1"/>
<reference evidence="9 10" key="1">
    <citation type="submission" date="2009-08" db="EMBL/GenBank/DDBJ databases">
        <title>The Genome Sequence of Spizellomyces punctatus strain DAOM BR117.</title>
        <authorList>
            <consortium name="The Broad Institute Genome Sequencing Platform"/>
            <person name="Russ C."/>
            <person name="Cuomo C."/>
            <person name="Shea T."/>
            <person name="Young S.K."/>
            <person name="Zeng Q."/>
            <person name="Koehrsen M."/>
            <person name="Haas B."/>
            <person name="Borodovsky M."/>
            <person name="Guigo R."/>
            <person name="Alvarado L."/>
            <person name="Berlin A."/>
            <person name="Bochicchio J."/>
            <person name="Borenstein D."/>
            <person name="Chapman S."/>
            <person name="Chen Z."/>
            <person name="Engels R."/>
            <person name="Freedman E."/>
            <person name="Gellesch M."/>
            <person name="Goldberg J."/>
            <person name="Griggs A."/>
            <person name="Gujja S."/>
            <person name="Heiman D."/>
            <person name="Hepburn T."/>
            <person name="Howarth C."/>
            <person name="Jen D."/>
            <person name="Larson L."/>
            <person name="Lewis B."/>
            <person name="Mehta T."/>
            <person name="Park D."/>
            <person name="Pearson M."/>
            <person name="Roberts A."/>
            <person name="Saif S."/>
            <person name="Shenoy N."/>
            <person name="Sisk P."/>
            <person name="Stolte C."/>
            <person name="Sykes S."/>
            <person name="Thomson T."/>
            <person name="Walk T."/>
            <person name="White J."/>
            <person name="Yandava C."/>
            <person name="Burger G."/>
            <person name="Gray M.W."/>
            <person name="Holland P.W.H."/>
            <person name="King N."/>
            <person name="Lang F.B.F."/>
            <person name="Roger A.J."/>
            <person name="Ruiz-Trillo I."/>
            <person name="Lander E."/>
            <person name="Nusbaum C."/>
        </authorList>
    </citation>
    <scope>NUCLEOTIDE SEQUENCE [LARGE SCALE GENOMIC DNA]</scope>
    <source>
        <strain evidence="9 10">DAOM BR117</strain>
    </source>
</reference>
<dbReference type="eggNOG" id="KOG2531">
    <property type="taxonomic scope" value="Eukaryota"/>
</dbReference>
<dbReference type="GO" id="GO:0005829">
    <property type="term" value="C:cytosol"/>
    <property type="evidence" value="ECO:0007669"/>
    <property type="project" value="TreeGrafter"/>
</dbReference>
<accession>A0A0L0HHS1</accession>
<sequence length="545" mass="60099">MADRQLFHQHDTTNTSPLYLGLDLSTQQLKLVVIDDDLRVLHEEAVNFDRDLPHYGTEGGVKLNGYQATAPTIMWVEALDLLLGKMKDSGFPSHRVAGISGCAQQHGTVYWKQGAEHVLAHLNPESLLHEQLRGIFSVESSPIWQDSSTSAECEELEVAMGGAQKLADITGSSAYERFSGSQLRKIAKARPEAFAQTERISLVSSFAASMLIGKYAPIDTADGSGMNLLDIHQKDWDDRLLNLCGADLRRKLGAVVKTDAVIGFIASYFVERYGFRKDCMVVAWSGDNPDSLASLNLRVGDSVVSMGTSDTLLLTLEKATPSTEGHVLCHPTRHDAYMAMIVYKNGSLTRERIRDTYAWSSWEKFNSLVENADVGCGDRFGFFFYVPEITPKAQGVFRFEHGQQVEEFSRPEINARAVLESQFLSMRLHARRVGYHDSASKRIIVTGGASQNDAIVRVLADVFGAVVMRSSLGGGSATLGAAYRARYGVKHASGWFGTFEQSLNAPGAPQLVTVAEGSLESYEKYSILLEEYERLERDVCRAGQF</sequence>
<dbReference type="FunFam" id="3.30.420.40:FF:000118">
    <property type="entry name" value="Xylulose kinase 2"/>
    <property type="match status" value="1"/>
</dbReference>
<dbReference type="EMBL" id="KQ257456">
    <property type="protein sequence ID" value="KND00369.1"/>
    <property type="molecule type" value="Genomic_DNA"/>
</dbReference>
<proteinExistence type="inferred from homology"/>
<evidence type="ECO:0000259" key="8">
    <source>
        <dbReference type="Pfam" id="PF02782"/>
    </source>
</evidence>
<dbReference type="PANTHER" id="PTHR10196">
    <property type="entry name" value="SUGAR KINASE"/>
    <property type="match status" value="1"/>
</dbReference>
<dbReference type="GO" id="GO:0005997">
    <property type="term" value="P:xylulose metabolic process"/>
    <property type="evidence" value="ECO:0007669"/>
    <property type="project" value="TreeGrafter"/>
</dbReference>
<evidence type="ECO:0000313" key="10">
    <source>
        <dbReference type="Proteomes" id="UP000053201"/>
    </source>
</evidence>
<dbReference type="InterPro" id="IPR043129">
    <property type="entry name" value="ATPase_NBD"/>
</dbReference>
<keyword evidence="6" id="KW-0067">ATP-binding</keyword>
<evidence type="ECO:0000256" key="2">
    <source>
        <dbReference type="ARBA" id="ARBA00022629"/>
    </source>
</evidence>
<evidence type="ECO:0000256" key="4">
    <source>
        <dbReference type="ARBA" id="ARBA00022777"/>
    </source>
</evidence>
<dbReference type="RefSeq" id="XP_016608408.1">
    <property type="nucleotide sequence ID" value="XM_016752924.1"/>
</dbReference>
<feature type="domain" description="Carbohydrate kinase FGGY C-terminal" evidence="8">
    <location>
        <begin position="303"/>
        <end position="487"/>
    </location>
</feature>
<dbReference type="EC" id="2.7.1.17" evidence="6"/>
<keyword evidence="6" id="KW-0119">Carbohydrate metabolism</keyword>
<evidence type="ECO:0000313" key="9">
    <source>
        <dbReference type="EMBL" id="KND00369.1"/>
    </source>
</evidence>
<evidence type="ECO:0000256" key="5">
    <source>
        <dbReference type="ARBA" id="ARBA00048885"/>
    </source>
</evidence>
<dbReference type="Gene3D" id="3.30.420.40">
    <property type="match status" value="2"/>
</dbReference>
<dbReference type="InterPro" id="IPR018485">
    <property type="entry name" value="FGGY_C"/>
</dbReference>
<organism evidence="9 10">
    <name type="scientific">Spizellomyces punctatus (strain DAOM BR117)</name>
    <dbReference type="NCBI Taxonomy" id="645134"/>
    <lineage>
        <taxon>Eukaryota</taxon>
        <taxon>Fungi</taxon>
        <taxon>Fungi incertae sedis</taxon>
        <taxon>Chytridiomycota</taxon>
        <taxon>Chytridiomycota incertae sedis</taxon>
        <taxon>Chytridiomycetes</taxon>
        <taxon>Spizellomycetales</taxon>
        <taxon>Spizellomycetaceae</taxon>
        <taxon>Spizellomyces</taxon>
    </lineage>
</organism>
<keyword evidence="2 6" id="KW-0859">Xylose metabolism</keyword>
<dbReference type="SUPFAM" id="SSF53067">
    <property type="entry name" value="Actin-like ATPase domain"/>
    <property type="match status" value="2"/>
</dbReference>
<evidence type="ECO:0000256" key="3">
    <source>
        <dbReference type="ARBA" id="ARBA00022679"/>
    </source>
</evidence>
<dbReference type="InParanoid" id="A0A0L0HHS1"/>
<dbReference type="CDD" id="cd07776">
    <property type="entry name" value="ASKHA_NBD_FGGY_SpXK-like"/>
    <property type="match status" value="1"/>
</dbReference>
<dbReference type="FunCoup" id="A0A0L0HHS1">
    <property type="interactions" value="298"/>
</dbReference>
<dbReference type="Pfam" id="PF00370">
    <property type="entry name" value="FGGY_N"/>
    <property type="match status" value="1"/>
</dbReference>
<dbReference type="Proteomes" id="UP000053201">
    <property type="component" value="Unassembled WGS sequence"/>
</dbReference>
<keyword evidence="3 6" id="KW-0808">Transferase</keyword>
<dbReference type="OrthoDB" id="1728974at2759"/>
<comment type="function">
    <text evidence="6">Highly specific D-xylulose kinase which participates in the catabolism of xylose. Xylose is a major component of hemicelluloses such as xylan. Most fungi utilize D-xylose via three enzymatic reactions, xylose reductase (XR), xylitol dehydrogenase (XDH), and xylulokinase, to form xylulose 5-phosphate, which enters pentose phosphate pathway.</text>
</comment>
<keyword evidence="6" id="KW-0547">Nucleotide-binding</keyword>
<gene>
    <name evidence="9" type="ORF">SPPG_04693</name>
</gene>
<evidence type="ECO:0000256" key="6">
    <source>
        <dbReference type="RuleBase" id="RU367058"/>
    </source>
</evidence>
<dbReference type="GeneID" id="27688125"/>
<dbReference type="VEuPathDB" id="FungiDB:SPPG_04693"/>
<dbReference type="InterPro" id="IPR018484">
    <property type="entry name" value="FGGY_N"/>
</dbReference>
<dbReference type="GO" id="GO:0005524">
    <property type="term" value="F:ATP binding"/>
    <property type="evidence" value="ECO:0007669"/>
    <property type="project" value="UniProtKB-UniRule"/>
</dbReference>
<protein>
    <recommendedName>
        <fullName evidence="6">Xylulose kinase</fullName>
        <ecNumber evidence="6">2.7.1.17</ecNumber>
    </recommendedName>
</protein>
<dbReference type="STRING" id="645134.A0A0L0HHS1"/>